<feature type="compositionally biased region" description="Basic and acidic residues" evidence="1">
    <location>
        <begin position="49"/>
        <end position="58"/>
    </location>
</feature>
<dbReference type="GeneID" id="111362151"/>
<reference evidence="3" key="1">
    <citation type="submission" date="2025-08" db="UniProtKB">
        <authorList>
            <consortium name="RefSeq"/>
        </authorList>
    </citation>
    <scope>IDENTIFICATION</scope>
    <source>
        <strain evidence="3">Ishihara</strain>
        <tissue evidence="3">Whole body</tissue>
    </source>
</reference>
<dbReference type="AlphaFoldDB" id="A0A9J7ET86"/>
<evidence type="ECO:0000256" key="1">
    <source>
        <dbReference type="SAM" id="MobiDB-lite"/>
    </source>
</evidence>
<feature type="region of interest" description="Disordered" evidence="1">
    <location>
        <begin position="1"/>
        <end position="113"/>
    </location>
</feature>
<protein>
    <submittedName>
        <fullName evidence="3">Uncharacterized protein LOC111362151</fullName>
    </submittedName>
</protein>
<evidence type="ECO:0000313" key="3">
    <source>
        <dbReference type="RefSeq" id="XP_022834467.1"/>
    </source>
</evidence>
<evidence type="ECO:0000313" key="2">
    <source>
        <dbReference type="Proteomes" id="UP000301870"/>
    </source>
</evidence>
<feature type="compositionally biased region" description="Low complexity" evidence="1">
    <location>
        <begin position="19"/>
        <end position="31"/>
    </location>
</feature>
<proteinExistence type="predicted"/>
<feature type="compositionally biased region" description="Low complexity" evidence="1">
    <location>
        <begin position="103"/>
        <end position="113"/>
    </location>
</feature>
<feature type="compositionally biased region" description="Acidic residues" evidence="1">
    <location>
        <begin position="72"/>
        <end position="90"/>
    </location>
</feature>
<keyword evidence="2" id="KW-1185">Reference proteome</keyword>
<dbReference type="Proteomes" id="UP000301870">
    <property type="component" value="Unplaced"/>
</dbReference>
<feature type="compositionally biased region" description="Basic and acidic residues" evidence="1">
    <location>
        <begin position="91"/>
        <end position="102"/>
    </location>
</feature>
<dbReference type="RefSeq" id="XP_022834467.1">
    <property type="nucleotide sequence ID" value="XM_022978699.1"/>
</dbReference>
<dbReference type="OrthoDB" id="6932221at2759"/>
<dbReference type="KEGG" id="sliu:111362151"/>
<organism evidence="2 3">
    <name type="scientific">Spodoptera litura</name>
    <name type="common">Asian cotton leafworm</name>
    <dbReference type="NCBI Taxonomy" id="69820"/>
    <lineage>
        <taxon>Eukaryota</taxon>
        <taxon>Metazoa</taxon>
        <taxon>Ecdysozoa</taxon>
        <taxon>Arthropoda</taxon>
        <taxon>Hexapoda</taxon>
        <taxon>Insecta</taxon>
        <taxon>Pterygota</taxon>
        <taxon>Neoptera</taxon>
        <taxon>Endopterygota</taxon>
        <taxon>Lepidoptera</taxon>
        <taxon>Glossata</taxon>
        <taxon>Ditrysia</taxon>
        <taxon>Noctuoidea</taxon>
        <taxon>Noctuidae</taxon>
        <taxon>Amphipyrinae</taxon>
        <taxon>Spodoptera</taxon>
    </lineage>
</organism>
<name>A0A9J7ET86_SPOLT</name>
<gene>
    <name evidence="3" type="primary">LOC111362151</name>
</gene>
<sequence>MGFNRRMMPDSANFRRQGKTLNKTTTETGGETKNGKSINNTTTKRRQAAKHDQVESKNRKSLIKKTKGEADNYSDEGYSDPDENYSEEIVNDPKELKEDQVESKTSSSKSSIKPRIITKSTTKKSRTTRTTTITTGKTFRSSLKIFLPHSSRLPIPFSENNAFCHFYPTNPICGTT</sequence>
<accession>A0A9J7ET86</accession>